<dbReference type="Proteomes" id="UP000288843">
    <property type="component" value="Unassembled WGS sequence"/>
</dbReference>
<dbReference type="EMBL" id="QKOX01000031">
    <property type="protein sequence ID" value="RWT18484.1"/>
    <property type="molecule type" value="Genomic_DNA"/>
</dbReference>
<evidence type="ECO:0000313" key="2">
    <source>
        <dbReference type="Proteomes" id="UP000288843"/>
    </source>
</evidence>
<organism evidence="1 2">
    <name type="scientific">Raoultella planticola</name>
    <name type="common">Klebsiella planticola</name>
    <dbReference type="NCBI Taxonomy" id="575"/>
    <lineage>
        <taxon>Bacteria</taxon>
        <taxon>Pseudomonadati</taxon>
        <taxon>Pseudomonadota</taxon>
        <taxon>Gammaproteobacteria</taxon>
        <taxon>Enterobacterales</taxon>
        <taxon>Enterobacteriaceae</taxon>
        <taxon>Klebsiella/Raoultella group</taxon>
        <taxon>Raoultella</taxon>
    </lineage>
</organism>
<comment type="caution">
    <text evidence="1">The sequence shown here is derived from an EMBL/GenBank/DDBJ whole genome shotgun (WGS) entry which is preliminary data.</text>
</comment>
<accession>A0A443VH14</accession>
<sequence>MSLKTVSNMIYQGDIADLPPLTAPMPRGGVYYADLVNSLFVSKPDSNFSKNRNYATALSFTRTTLASFISAAGNLEYAAINTPRIDRHPATRKILGMRVENSATNYALSALDQTAANYVPSGLTVSAPAAGWCTLTESTMNEAHVLMDNQSAIDPTLYNVVSLFAKAGSAQYLQIQVLGAGAQAFANFDVRNQKVTKMGRLAVRANIFQGFNDSARCVLCVKGSGNTVGSVKYSLINDPLAEPDVAYVGTGRTMQVSLMQIEKNTYHASSAFFPDGAVGGTASANRQADAARLLDIPAGVKSNFSVFVKGIMTPAALGNAGGNILFSLLNNTALKYVGFGLGAADSSNAFQSLAAHNINAGSTLAGIPFTGKMFSQYGEYALMITLNNGVLKVYSGMTDTPETLLTGCPAFDYVMLGRNSSVSGSTVSNSGFWGGWLQKAVLFDSALSDADMIAQFDLLV</sequence>
<reference evidence="1 2" key="1">
    <citation type="submission" date="2018-06" db="EMBL/GenBank/DDBJ databases">
        <title>Carbapenemase-producing Enterobacteriaceae present in wastewater treatment plant effluent and nearby surface waters in the US.</title>
        <authorList>
            <person name="Mathys D.A."/>
            <person name="Mollenkopf D.F."/>
            <person name="Feicht S.M."/>
            <person name="Adams R.J."/>
            <person name="Albers A.L."/>
            <person name="Stuever D.M."/>
            <person name="Daniels J.B."/>
            <person name="Wittum T.E."/>
        </authorList>
    </citation>
    <scope>NUCLEOTIDE SEQUENCE [LARGE SCALE GENOMIC DNA]</scope>
    <source>
        <strain evidence="1 2">GEO_47_Down_B</strain>
    </source>
</reference>
<protein>
    <submittedName>
        <fullName evidence="1">Uncharacterized protein</fullName>
    </submittedName>
</protein>
<name>A0A443VH14_RAOPL</name>
<proteinExistence type="predicted"/>
<evidence type="ECO:0000313" key="1">
    <source>
        <dbReference type="EMBL" id="RWT18484.1"/>
    </source>
</evidence>
<gene>
    <name evidence="1" type="ORF">DN603_23395</name>
</gene>
<dbReference type="RefSeq" id="WP_128320136.1">
    <property type="nucleotide sequence ID" value="NZ_QKOX01000031.1"/>
</dbReference>
<dbReference type="AlphaFoldDB" id="A0A443VH14"/>